<dbReference type="GO" id="GO:0007165">
    <property type="term" value="P:signal transduction"/>
    <property type="evidence" value="ECO:0007669"/>
    <property type="project" value="TreeGrafter"/>
</dbReference>
<feature type="domain" description="J" evidence="3">
    <location>
        <begin position="214"/>
        <end position="276"/>
    </location>
</feature>
<dbReference type="Gene3D" id="3.90.226.10">
    <property type="entry name" value="2-enoyl-CoA Hydratase, Chain A, domain 1"/>
    <property type="match status" value="1"/>
</dbReference>
<dbReference type="PANTHER" id="PTHR32060:SF30">
    <property type="entry name" value="CARBOXY-TERMINAL PROCESSING PROTEASE CTPA"/>
    <property type="match status" value="1"/>
</dbReference>
<dbReference type="PRINTS" id="PR00625">
    <property type="entry name" value="JDOMAIN"/>
</dbReference>
<feature type="compositionally biased region" description="Polar residues" evidence="1">
    <location>
        <begin position="96"/>
        <end position="114"/>
    </location>
</feature>
<name>A0A1F5J9M3_9BACT</name>
<dbReference type="Proteomes" id="UP000177042">
    <property type="component" value="Unassembled WGS sequence"/>
</dbReference>
<dbReference type="GO" id="GO:0006508">
    <property type="term" value="P:proteolysis"/>
    <property type="evidence" value="ECO:0007669"/>
    <property type="project" value="InterPro"/>
</dbReference>
<keyword evidence="2" id="KW-0472">Membrane</keyword>
<protein>
    <recommendedName>
        <fullName evidence="3">J domain-containing protein</fullName>
    </recommendedName>
</protein>
<dbReference type="PROSITE" id="PS50076">
    <property type="entry name" value="DNAJ_2"/>
    <property type="match status" value="1"/>
</dbReference>
<dbReference type="SMART" id="SM00245">
    <property type="entry name" value="TSPc"/>
    <property type="match status" value="1"/>
</dbReference>
<dbReference type="AlphaFoldDB" id="A0A1F5J9M3"/>
<evidence type="ECO:0000313" key="4">
    <source>
        <dbReference type="EMBL" id="OGE25293.1"/>
    </source>
</evidence>
<reference evidence="4 5" key="1">
    <citation type="journal article" date="2016" name="Nat. Commun.">
        <title>Thousands of microbial genomes shed light on interconnected biogeochemical processes in an aquifer system.</title>
        <authorList>
            <person name="Anantharaman K."/>
            <person name="Brown C.T."/>
            <person name="Hug L.A."/>
            <person name="Sharon I."/>
            <person name="Castelle C.J."/>
            <person name="Probst A.J."/>
            <person name="Thomas B.C."/>
            <person name="Singh A."/>
            <person name="Wilkins M.J."/>
            <person name="Karaoz U."/>
            <person name="Brodie E.L."/>
            <person name="Williams K.H."/>
            <person name="Hubbard S.S."/>
            <person name="Banfield J.F."/>
        </authorList>
    </citation>
    <scope>NUCLEOTIDE SEQUENCE [LARGE SCALE GENOMIC DNA]</scope>
</reference>
<dbReference type="PANTHER" id="PTHR32060">
    <property type="entry name" value="TAIL-SPECIFIC PROTEASE"/>
    <property type="match status" value="1"/>
</dbReference>
<feature type="transmembrane region" description="Helical" evidence="2">
    <location>
        <begin position="21"/>
        <end position="40"/>
    </location>
</feature>
<dbReference type="Pfam" id="PF03572">
    <property type="entry name" value="Peptidase_S41"/>
    <property type="match status" value="1"/>
</dbReference>
<evidence type="ECO:0000256" key="1">
    <source>
        <dbReference type="SAM" id="MobiDB-lite"/>
    </source>
</evidence>
<feature type="region of interest" description="Disordered" evidence="1">
    <location>
        <begin position="226"/>
        <end position="248"/>
    </location>
</feature>
<evidence type="ECO:0000313" key="5">
    <source>
        <dbReference type="Proteomes" id="UP000177042"/>
    </source>
</evidence>
<organism evidence="4 5">
    <name type="scientific">Candidatus Daviesbacteria bacterium RIFCSPHIGHO2_02_FULL_39_12</name>
    <dbReference type="NCBI Taxonomy" id="1797770"/>
    <lineage>
        <taxon>Bacteria</taxon>
        <taxon>Candidatus Daviesiibacteriota</taxon>
    </lineage>
</organism>
<dbReference type="EMBL" id="MFCX01000029">
    <property type="protein sequence ID" value="OGE25293.1"/>
    <property type="molecule type" value="Genomic_DNA"/>
</dbReference>
<evidence type="ECO:0000259" key="3">
    <source>
        <dbReference type="PROSITE" id="PS50076"/>
    </source>
</evidence>
<dbReference type="CDD" id="cd06567">
    <property type="entry name" value="Peptidase_S41"/>
    <property type="match status" value="1"/>
</dbReference>
<dbReference type="Gene3D" id="1.10.287.110">
    <property type="entry name" value="DnaJ domain"/>
    <property type="match status" value="1"/>
</dbReference>
<dbReference type="InterPro" id="IPR005151">
    <property type="entry name" value="Tail-specific_protease"/>
</dbReference>
<dbReference type="GO" id="GO:0030288">
    <property type="term" value="C:outer membrane-bounded periplasmic space"/>
    <property type="evidence" value="ECO:0007669"/>
    <property type="project" value="TreeGrafter"/>
</dbReference>
<feature type="region of interest" description="Disordered" evidence="1">
    <location>
        <begin position="96"/>
        <end position="120"/>
    </location>
</feature>
<keyword evidence="2" id="KW-1133">Transmembrane helix</keyword>
<accession>A0A1F5J9M3</accession>
<dbReference type="InterPro" id="IPR001623">
    <property type="entry name" value="DnaJ_domain"/>
</dbReference>
<comment type="caution">
    <text evidence="4">The sequence shown here is derived from an EMBL/GenBank/DDBJ whole genome shotgun (WGS) entry which is preliminary data.</text>
</comment>
<proteinExistence type="predicted"/>
<dbReference type="GO" id="GO:0004175">
    <property type="term" value="F:endopeptidase activity"/>
    <property type="evidence" value="ECO:0007669"/>
    <property type="project" value="TreeGrafter"/>
</dbReference>
<dbReference type="SUPFAM" id="SSF52096">
    <property type="entry name" value="ClpP/crotonase"/>
    <property type="match status" value="1"/>
</dbReference>
<gene>
    <name evidence="4" type="ORF">A3C26_04080</name>
</gene>
<dbReference type="Pfam" id="PF00226">
    <property type="entry name" value="DnaJ"/>
    <property type="match status" value="1"/>
</dbReference>
<dbReference type="InterPro" id="IPR029045">
    <property type="entry name" value="ClpP/crotonase-like_dom_sf"/>
</dbReference>
<evidence type="ECO:0000256" key="2">
    <source>
        <dbReference type="SAM" id="Phobius"/>
    </source>
</evidence>
<dbReference type="InterPro" id="IPR036869">
    <property type="entry name" value="J_dom_sf"/>
</dbReference>
<keyword evidence="2" id="KW-0812">Transmembrane</keyword>
<dbReference type="SUPFAM" id="SSF46565">
    <property type="entry name" value="Chaperone J-domain"/>
    <property type="match status" value="1"/>
</dbReference>
<sequence length="492" mass="55648">MITLNRPNLTKSITFQEFIRFLLIPLLIFILGAAGGYIYFARTSSSIKQEKKLQDPYVEFLSEIYDKVMENYWDNITEDQLSNLYKLAAEKLTGQPQTLKKKQSSANQKNTNPAPQVPGASTIGLSLNLQGSSIGDLKLLDQSSDKSSSKKEVLLEMLKNILKNMDDKQKKEFSVNTASAVLANLNPFGRSGLYTQKLETQLKNTVQNINPDKDLYKDLGLSKGASEQEVKEASRKKEEELKKENTPGAKEKLKEVAYAKEVLTQPDRKDRYDQKGIEPTIFTKVIRQGILYLQFKKFSPTTYDEFTKAFDPYKDDASLYGLIFDLRGNVGGAIDATPYFIGNFIGKNQYAFDFFHKGEYQPFKTPTEKLASIAKYKQIVILINNQTQSSAEIMASSFKKYRVGVVLGIPTKGWGTVERVFPLEHQIDPGEKYSIFLVHSITVRDDNQPIEGRGVEPDINIKSQDFDRQLYAYFRNNQITEAVKSLTTGTSP</sequence>
<dbReference type="GO" id="GO:0008236">
    <property type="term" value="F:serine-type peptidase activity"/>
    <property type="evidence" value="ECO:0007669"/>
    <property type="project" value="InterPro"/>
</dbReference>